<dbReference type="GO" id="GO:0005507">
    <property type="term" value="F:copper ion binding"/>
    <property type="evidence" value="ECO:0007669"/>
    <property type="project" value="InterPro"/>
</dbReference>
<sequence length="138" mass="15363">MRAIIPFTCTDTGHGRTSFGSRSLLSLTYLNRNIGTGVGRYIRQALNATNPLRRYVFLIPVYNWMVIRFITDNPGLWALYCHLAWHMAAGLLMQINKPAKQGRGARHPAGDCCAVCCGGGRGRVRAFVRVGLRARAER</sequence>
<dbReference type="OrthoDB" id="2121828at2759"/>
<dbReference type="InterPro" id="IPR011706">
    <property type="entry name" value="Cu-oxidase_C"/>
</dbReference>
<proteinExistence type="predicted"/>
<organism evidence="2 3">
    <name type="scientific">Phanerochaete sordida</name>
    <dbReference type="NCBI Taxonomy" id="48140"/>
    <lineage>
        <taxon>Eukaryota</taxon>
        <taxon>Fungi</taxon>
        <taxon>Dikarya</taxon>
        <taxon>Basidiomycota</taxon>
        <taxon>Agaricomycotina</taxon>
        <taxon>Agaricomycetes</taxon>
        <taxon>Polyporales</taxon>
        <taxon>Phanerochaetaceae</taxon>
        <taxon>Phanerochaete</taxon>
    </lineage>
</organism>
<dbReference type="EMBL" id="BPQB01000056">
    <property type="protein sequence ID" value="GJE96109.1"/>
    <property type="molecule type" value="Genomic_DNA"/>
</dbReference>
<protein>
    <recommendedName>
        <fullName evidence="1">Plastocyanin-like domain-containing protein</fullName>
    </recommendedName>
</protein>
<dbReference type="Pfam" id="PF07731">
    <property type="entry name" value="Cu-oxidase_2"/>
    <property type="match status" value="1"/>
</dbReference>
<reference evidence="2 3" key="1">
    <citation type="submission" date="2021-08" db="EMBL/GenBank/DDBJ databases">
        <title>Draft Genome Sequence of Phanerochaete sordida strain YK-624.</title>
        <authorList>
            <person name="Mori T."/>
            <person name="Dohra H."/>
            <person name="Suzuki T."/>
            <person name="Kawagishi H."/>
            <person name="Hirai H."/>
        </authorList>
    </citation>
    <scope>NUCLEOTIDE SEQUENCE [LARGE SCALE GENOMIC DNA]</scope>
    <source>
        <strain evidence="2 3">YK-624</strain>
    </source>
</reference>
<feature type="domain" description="Plastocyanin-like" evidence="1">
    <location>
        <begin position="43"/>
        <end position="98"/>
    </location>
</feature>
<keyword evidence="3" id="KW-1185">Reference proteome</keyword>
<evidence type="ECO:0000259" key="1">
    <source>
        <dbReference type="Pfam" id="PF07731"/>
    </source>
</evidence>
<comment type="caution">
    <text evidence="2">The sequence shown here is derived from an EMBL/GenBank/DDBJ whole genome shotgun (WGS) entry which is preliminary data.</text>
</comment>
<name>A0A9P3GME4_9APHY</name>
<accession>A0A9P3GME4</accession>
<dbReference type="Gene3D" id="2.60.40.420">
    <property type="entry name" value="Cupredoxins - blue copper proteins"/>
    <property type="match status" value="1"/>
</dbReference>
<evidence type="ECO:0000313" key="3">
    <source>
        <dbReference type="Proteomes" id="UP000703269"/>
    </source>
</evidence>
<gene>
    <name evidence="2" type="ORF">PsYK624_123020</name>
</gene>
<dbReference type="GO" id="GO:0016491">
    <property type="term" value="F:oxidoreductase activity"/>
    <property type="evidence" value="ECO:0007669"/>
    <property type="project" value="InterPro"/>
</dbReference>
<dbReference type="Proteomes" id="UP000703269">
    <property type="component" value="Unassembled WGS sequence"/>
</dbReference>
<dbReference type="InterPro" id="IPR008972">
    <property type="entry name" value="Cupredoxin"/>
</dbReference>
<dbReference type="AlphaFoldDB" id="A0A9P3GME4"/>
<evidence type="ECO:0000313" key="2">
    <source>
        <dbReference type="EMBL" id="GJE96109.1"/>
    </source>
</evidence>
<dbReference type="SUPFAM" id="SSF49503">
    <property type="entry name" value="Cupredoxins"/>
    <property type="match status" value="1"/>
</dbReference>